<dbReference type="GO" id="GO:0005634">
    <property type="term" value="C:nucleus"/>
    <property type="evidence" value="ECO:0007669"/>
    <property type="project" value="TreeGrafter"/>
</dbReference>
<dbReference type="GO" id="GO:0051082">
    <property type="term" value="F:unfolded protein binding"/>
    <property type="evidence" value="ECO:0007669"/>
    <property type="project" value="TreeGrafter"/>
</dbReference>
<dbReference type="Gene3D" id="1.10.287.110">
    <property type="entry name" value="DnaJ domain"/>
    <property type="match status" value="1"/>
</dbReference>
<protein>
    <recommendedName>
        <fullName evidence="1">J domain-containing protein</fullName>
    </recommendedName>
</protein>
<keyword evidence="3" id="KW-1185">Reference proteome</keyword>
<name>A0A8C9GI70_9PRIM</name>
<evidence type="ECO:0000313" key="3">
    <source>
        <dbReference type="Proteomes" id="UP000694416"/>
    </source>
</evidence>
<dbReference type="Pfam" id="PF00226">
    <property type="entry name" value="DnaJ"/>
    <property type="match status" value="1"/>
</dbReference>
<sequence length="161" mass="19102">MKWHPDKNPNNKAEATERFKQISEAYEVLSDPKRRRKYDLYGTDGNYMTDENDEFSNFHKNFGFNDAQRIFEMFFGDSTPFGNDSFFSEVIGTSFSDKRRGGMGRSHDPFDNFFGSSFNISSFGSTSFDSKFKKKKKKKKKMKNLKYTHERAYQHFILRYF</sequence>
<proteinExistence type="predicted"/>
<dbReference type="PROSITE" id="PS00636">
    <property type="entry name" value="DNAJ_1"/>
    <property type="match status" value="1"/>
</dbReference>
<reference evidence="2" key="2">
    <citation type="submission" date="2025-09" db="UniProtKB">
        <authorList>
            <consortium name="Ensembl"/>
        </authorList>
    </citation>
    <scope>IDENTIFICATION</scope>
</reference>
<feature type="domain" description="J" evidence="1">
    <location>
        <begin position="1"/>
        <end position="42"/>
    </location>
</feature>
<dbReference type="AlphaFoldDB" id="A0A8C9GI70"/>
<dbReference type="GO" id="GO:0005737">
    <property type="term" value="C:cytoplasm"/>
    <property type="evidence" value="ECO:0007669"/>
    <property type="project" value="TreeGrafter"/>
</dbReference>
<dbReference type="PROSITE" id="PS50076">
    <property type="entry name" value="DNAJ_2"/>
    <property type="match status" value="1"/>
</dbReference>
<dbReference type="FunFam" id="1.10.287.110:FF:000071">
    <property type="entry name" value="Heat shock protein DNAJ homologue Pfj4"/>
    <property type="match status" value="1"/>
</dbReference>
<dbReference type="Ensembl" id="ENSPTET00000007815.1">
    <property type="protein sequence ID" value="ENSPTEP00000005065.1"/>
    <property type="gene ID" value="ENSPTEG00000005892.1"/>
</dbReference>
<dbReference type="CDD" id="cd06257">
    <property type="entry name" value="DnaJ"/>
    <property type="match status" value="1"/>
</dbReference>
<dbReference type="InterPro" id="IPR001623">
    <property type="entry name" value="DnaJ_domain"/>
</dbReference>
<dbReference type="GO" id="GO:0044183">
    <property type="term" value="F:protein folding chaperone"/>
    <property type="evidence" value="ECO:0007669"/>
    <property type="project" value="TreeGrafter"/>
</dbReference>
<organism evidence="2 3">
    <name type="scientific">Piliocolobus tephrosceles</name>
    <name type="common">Ugandan red Colobus</name>
    <dbReference type="NCBI Taxonomy" id="591936"/>
    <lineage>
        <taxon>Eukaryota</taxon>
        <taxon>Metazoa</taxon>
        <taxon>Chordata</taxon>
        <taxon>Craniata</taxon>
        <taxon>Vertebrata</taxon>
        <taxon>Euteleostomi</taxon>
        <taxon>Mammalia</taxon>
        <taxon>Eutheria</taxon>
        <taxon>Euarchontoglires</taxon>
        <taxon>Primates</taxon>
        <taxon>Haplorrhini</taxon>
        <taxon>Catarrhini</taxon>
        <taxon>Cercopithecidae</taxon>
        <taxon>Colobinae</taxon>
        <taxon>Piliocolobus</taxon>
    </lineage>
</organism>
<dbReference type="PRINTS" id="PR00625">
    <property type="entry name" value="JDOMAIN"/>
</dbReference>
<evidence type="ECO:0000313" key="2">
    <source>
        <dbReference type="Ensembl" id="ENSPTEP00000005065.1"/>
    </source>
</evidence>
<accession>A0A8C9GI70</accession>
<dbReference type="PANTHER" id="PTHR43948:SF10">
    <property type="entry name" value="MRJ, ISOFORM E"/>
    <property type="match status" value="1"/>
</dbReference>
<evidence type="ECO:0000259" key="1">
    <source>
        <dbReference type="PROSITE" id="PS50076"/>
    </source>
</evidence>
<dbReference type="InterPro" id="IPR018253">
    <property type="entry name" value="DnaJ_domain_CS"/>
</dbReference>
<dbReference type="PANTHER" id="PTHR43948">
    <property type="entry name" value="DNAJ HOMOLOG SUBFAMILY B"/>
    <property type="match status" value="1"/>
</dbReference>
<dbReference type="GO" id="GO:0051087">
    <property type="term" value="F:protein-folding chaperone binding"/>
    <property type="evidence" value="ECO:0007669"/>
    <property type="project" value="TreeGrafter"/>
</dbReference>
<dbReference type="Proteomes" id="UP000694416">
    <property type="component" value="Unplaced"/>
</dbReference>
<reference evidence="2" key="1">
    <citation type="submission" date="2025-08" db="UniProtKB">
        <authorList>
            <consortium name="Ensembl"/>
        </authorList>
    </citation>
    <scope>IDENTIFICATION</scope>
</reference>
<dbReference type="InterPro" id="IPR036869">
    <property type="entry name" value="J_dom_sf"/>
</dbReference>
<dbReference type="SMART" id="SM00271">
    <property type="entry name" value="DnaJ"/>
    <property type="match status" value="1"/>
</dbReference>
<dbReference type="SUPFAM" id="SSF46565">
    <property type="entry name" value="Chaperone J-domain"/>
    <property type="match status" value="1"/>
</dbReference>